<sequence>MPHPCCGRDLRAATKFAAIIDIVWTSIFVALGIVIIITSAPSFNAESDTKIAMGGLIVATILLVVKILQLLLAIFLLQGAMERNPYKCKIWIYITCVFVTITVMNFIFDVTSVEGSNTGSVTSLIGITLHIYFLWIVWAYKKELEQGMAQPEADAGGLKA</sequence>
<evidence type="ECO:0000256" key="1">
    <source>
        <dbReference type="SAM" id="Phobius"/>
    </source>
</evidence>
<comment type="caution">
    <text evidence="2">The sequence shown here is derived from an EMBL/GenBank/DDBJ whole genome shotgun (WGS) entry which is preliminary data.</text>
</comment>
<feature type="transmembrane region" description="Helical" evidence="1">
    <location>
        <begin position="51"/>
        <end position="78"/>
    </location>
</feature>
<protein>
    <submittedName>
        <fullName evidence="2">Uncharacterized protein</fullName>
    </submittedName>
</protein>
<evidence type="ECO:0000313" key="2">
    <source>
        <dbReference type="EMBL" id="CAL8094701.1"/>
    </source>
</evidence>
<name>A0ABP1Q9G5_9HEXA</name>
<accession>A0ABP1Q9G5</accession>
<dbReference type="EMBL" id="CAXLJM020000027">
    <property type="protein sequence ID" value="CAL8094701.1"/>
    <property type="molecule type" value="Genomic_DNA"/>
</dbReference>
<keyword evidence="1" id="KW-1133">Transmembrane helix</keyword>
<dbReference type="Proteomes" id="UP001642540">
    <property type="component" value="Unassembled WGS sequence"/>
</dbReference>
<reference evidence="2 3" key="1">
    <citation type="submission" date="2024-08" db="EMBL/GenBank/DDBJ databases">
        <authorList>
            <person name="Cucini C."/>
            <person name="Frati F."/>
        </authorList>
    </citation>
    <scope>NUCLEOTIDE SEQUENCE [LARGE SCALE GENOMIC DNA]</scope>
</reference>
<evidence type="ECO:0000313" key="3">
    <source>
        <dbReference type="Proteomes" id="UP001642540"/>
    </source>
</evidence>
<gene>
    <name evidence="2" type="ORF">ODALV1_LOCUS8862</name>
</gene>
<feature type="transmembrane region" description="Helical" evidence="1">
    <location>
        <begin position="120"/>
        <end position="140"/>
    </location>
</feature>
<proteinExistence type="predicted"/>
<feature type="transmembrane region" description="Helical" evidence="1">
    <location>
        <begin position="90"/>
        <end position="108"/>
    </location>
</feature>
<keyword evidence="1" id="KW-0472">Membrane</keyword>
<keyword evidence="1" id="KW-0812">Transmembrane</keyword>
<keyword evidence="3" id="KW-1185">Reference proteome</keyword>
<feature type="transmembrane region" description="Helical" evidence="1">
    <location>
        <begin position="16"/>
        <end position="39"/>
    </location>
</feature>
<organism evidence="2 3">
    <name type="scientific">Orchesella dallaii</name>
    <dbReference type="NCBI Taxonomy" id="48710"/>
    <lineage>
        <taxon>Eukaryota</taxon>
        <taxon>Metazoa</taxon>
        <taxon>Ecdysozoa</taxon>
        <taxon>Arthropoda</taxon>
        <taxon>Hexapoda</taxon>
        <taxon>Collembola</taxon>
        <taxon>Entomobryomorpha</taxon>
        <taxon>Entomobryoidea</taxon>
        <taxon>Orchesellidae</taxon>
        <taxon>Orchesellinae</taxon>
        <taxon>Orchesella</taxon>
    </lineage>
</organism>